<comment type="caution">
    <text evidence="9">The sequence shown here is derived from an EMBL/GenBank/DDBJ whole genome shotgun (WGS) entry which is preliminary data.</text>
</comment>
<keyword evidence="5" id="KW-0539">Nucleus</keyword>
<dbReference type="Pfam" id="PF00847">
    <property type="entry name" value="AP2"/>
    <property type="match status" value="1"/>
</dbReference>
<evidence type="ECO:0000256" key="5">
    <source>
        <dbReference type="ARBA" id="ARBA00023242"/>
    </source>
</evidence>
<gene>
    <name evidence="9" type="ORF">LITE_LOCUS49820</name>
</gene>
<feature type="compositionally biased region" description="Polar residues" evidence="7">
    <location>
        <begin position="38"/>
        <end position="48"/>
    </location>
</feature>
<evidence type="ECO:0000256" key="6">
    <source>
        <dbReference type="ARBA" id="ARBA00024343"/>
    </source>
</evidence>
<proteinExistence type="inferred from homology"/>
<evidence type="ECO:0000256" key="4">
    <source>
        <dbReference type="ARBA" id="ARBA00023163"/>
    </source>
</evidence>
<evidence type="ECO:0000256" key="3">
    <source>
        <dbReference type="ARBA" id="ARBA00023125"/>
    </source>
</evidence>
<evidence type="ECO:0000256" key="2">
    <source>
        <dbReference type="ARBA" id="ARBA00023015"/>
    </source>
</evidence>
<dbReference type="GO" id="GO:0003677">
    <property type="term" value="F:DNA binding"/>
    <property type="evidence" value="ECO:0007669"/>
    <property type="project" value="UniProtKB-KW"/>
</dbReference>
<evidence type="ECO:0000313" key="10">
    <source>
        <dbReference type="Proteomes" id="UP001154282"/>
    </source>
</evidence>
<name>A0AAV0RU94_9ROSI</name>
<accession>A0AAV0RU94</accession>
<dbReference type="GO" id="GO:0009873">
    <property type="term" value="P:ethylene-activated signaling pathway"/>
    <property type="evidence" value="ECO:0007669"/>
    <property type="project" value="InterPro"/>
</dbReference>
<sequence length="218" mass="24903">RKEKHTTRNRALNLTHLQFLWNPHFSTSKTPASPPRNPQTSDPRTNSPANPPTKPRRRYPSTKTTRMKCSFWPHLRRSQLLQQQSHGGNDQRRGSQLSRLRGITAPAAEEREVVPRGEAAAVGEFAAEIRDSTRHGVRVWLGTFDSAEAAALAYDQAAFSMRGAGAILNFRWKRWRSRWRTWIATSGRRRWGGRVLAGDCPEEKALVAAENDREREER</sequence>
<dbReference type="Proteomes" id="UP001154282">
    <property type="component" value="Unassembled WGS sequence"/>
</dbReference>
<evidence type="ECO:0000256" key="1">
    <source>
        <dbReference type="ARBA" id="ARBA00004123"/>
    </source>
</evidence>
<protein>
    <recommendedName>
        <fullName evidence="8">AP2/ERF domain-containing protein</fullName>
    </recommendedName>
</protein>
<feature type="region of interest" description="Disordered" evidence="7">
    <location>
        <begin position="23"/>
        <end position="68"/>
    </location>
</feature>
<comment type="similarity">
    <text evidence="6">Belongs to the AP2/ERF transcription factor family. ERF subfamily.</text>
</comment>
<reference evidence="9" key="1">
    <citation type="submission" date="2022-08" db="EMBL/GenBank/DDBJ databases">
        <authorList>
            <person name="Gutierrez-Valencia J."/>
        </authorList>
    </citation>
    <scope>NUCLEOTIDE SEQUENCE</scope>
</reference>
<dbReference type="InterPro" id="IPR044808">
    <property type="entry name" value="ERF_plant"/>
</dbReference>
<feature type="domain" description="AP2/ERF" evidence="8">
    <location>
        <begin position="99"/>
        <end position="171"/>
    </location>
</feature>
<dbReference type="PANTHER" id="PTHR31190">
    <property type="entry name" value="DNA-BINDING DOMAIN"/>
    <property type="match status" value="1"/>
</dbReference>
<keyword evidence="3" id="KW-0238">DNA-binding</keyword>
<dbReference type="PROSITE" id="PS51032">
    <property type="entry name" value="AP2_ERF"/>
    <property type="match status" value="1"/>
</dbReference>
<keyword evidence="2" id="KW-0805">Transcription regulation</keyword>
<dbReference type="EMBL" id="CAMGYJ010000011">
    <property type="protein sequence ID" value="CAI0560821.1"/>
    <property type="molecule type" value="Genomic_DNA"/>
</dbReference>
<evidence type="ECO:0000259" key="8">
    <source>
        <dbReference type="PROSITE" id="PS51032"/>
    </source>
</evidence>
<organism evidence="9 10">
    <name type="scientific">Linum tenue</name>
    <dbReference type="NCBI Taxonomy" id="586396"/>
    <lineage>
        <taxon>Eukaryota</taxon>
        <taxon>Viridiplantae</taxon>
        <taxon>Streptophyta</taxon>
        <taxon>Embryophyta</taxon>
        <taxon>Tracheophyta</taxon>
        <taxon>Spermatophyta</taxon>
        <taxon>Magnoliopsida</taxon>
        <taxon>eudicotyledons</taxon>
        <taxon>Gunneridae</taxon>
        <taxon>Pentapetalae</taxon>
        <taxon>rosids</taxon>
        <taxon>fabids</taxon>
        <taxon>Malpighiales</taxon>
        <taxon>Linaceae</taxon>
        <taxon>Linum</taxon>
    </lineage>
</organism>
<dbReference type="SUPFAM" id="SSF54171">
    <property type="entry name" value="DNA-binding domain"/>
    <property type="match status" value="1"/>
</dbReference>
<keyword evidence="4" id="KW-0804">Transcription</keyword>
<comment type="subcellular location">
    <subcellularLocation>
        <location evidence="1">Nucleus</location>
    </subcellularLocation>
</comment>
<dbReference type="InterPro" id="IPR036955">
    <property type="entry name" value="AP2/ERF_dom_sf"/>
</dbReference>
<dbReference type="PANTHER" id="PTHR31190:SF72">
    <property type="entry name" value="AP2 DOMAIN CONTAINING PROTEIN, EXPRESSED"/>
    <property type="match status" value="1"/>
</dbReference>
<evidence type="ECO:0000256" key="7">
    <source>
        <dbReference type="SAM" id="MobiDB-lite"/>
    </source>
</evidence>
<feature type="non-terminal residue" evidence="9">
    <location>
        <position position="1"/>
    </location>
</feature>
<dbReference type="GO" id="GO:0003700">
    <property type="term" value="F:DNA-binding transcription factor activity"/>
    <property type="evidence" value="ECO:0007669"/>
    <property type="project" value="InterPro"/>
</dbReference>
<dbReference type="InterPro" id="IPR016177">
    <property type="entry name" value="DNA-bd_dom_sf"/>
</dbReference>
<keyword evidence="10" id="KW-1185">Reference proteome</keyword>
<dbReference type="Gene3D" id="3.30.730.10">
    <property type="entry name" value="AP2/ERF domain"/>
    <property type="match status" value="1"/>
</dbReference>
<dbReference type="InterPro" id="IPR001471">
    <property type="entry name" value="AP2/ERF_dom"/>
</dbReference>
<dbReference type="AlphaFoldDB" id="A0AAV0RU94"/>
<dbReference type="GO" id="GO:0005634">
    <property type="term" value="C:nucleus"/>
    <property type="evidence" value="ECO:0007669"/>
    <property type="project" value="UniProtKB-SubCell"/>
</dbReference>
<dbReference type="SMART" id="SM00380">
    <property type="entry name" value="AP2"/>
    <property type="match status" value="1"/>
</dbReference>
<evidence type="ECO:0000313" key="9">
    <source>
        <dbReference type="EMBL" id="CAI0560821.1"/>
    </source>
</evidence>